<name>X1GB16_9ZZZZ</name>
<reference evidence="2" key="1">
    <citation type="journal article" date="2014" name="Front. Microbiol.">
        <title>High frequency of phylogenetically diverse reductive dehalogenase-homologous genes in deep subseafloor sedimentary metagenomes.</title>
        <authorList>
            <person name="Kawai M."/>
            <person name="Futagami T."/>
            <person name="Toyoda A."/>
            <person name="Takaki Y."/>
            <person name="Nishi S."/>
            <person name="Hori S."/>
            <person name="Arai W."/>
            <person name="Tsubouchi T."/>
            <person name="Morono Y."/>
            <person name="Uchiyama I."/>
            <person name="Ito T."/>
            <person name="Fujiyama A."/>
            <person name="Inagaki F."/>
            <person name="Takami H."/>
        </authorList>
    </citation>
    <scope>NUCLEOTIDE SEQUENCE</scope>
    <source>
        <strain evidence="2">Expedition CK06-06</strain>
    </source>
</reference>
<protein>
    <submittedName>
        <fullName evidence="2">Uncharacterized protein</fullName>
    </submittedName>
</protein>
<keyword evidence="1" id="KW-0472">Membrane</keyword>
<comment type="caution">
    <text evidence="2">The sequence shown here is derived from an EMBL/GenBank/DDBJ whole genome shotgun (WGS) entry which is preliminary data.</text>
</comment>
<keyword evidence="1" id="KW-1133">Transmembrane helix</keyword>
<keyword evidence="1" id="KW-0812">Transmembrane</keyword>
<dbReference type="AlphaFoldDB" id="X1GB16"/>
<dbReference type="Gene3D" id="3.30.70.360">
    <property type="match status" value="2"/>
</dbReference>
<proteinExistence type="predicted"/>
<organism evidence="2">
    <name type="scientific">marine sediment metagenome</name>
    <dbReference type="NCBI Taxonomy" id="412755"/>
    <lineage>
        <taxon>unclassified sequences</taxon>
        <taxon>metagenomes</taxon>
        <taxon>ecological metagenomes</taxon>
    </lineage>
</organism>
<dbReference type="EMBL" id="BARU01010907">
    <property type="protein sequence ID" value="GAH38784.1"/>
    <property type="molecule type" value="Genomic_DNA"/>
</dbReference>
<accession>X1GB16</accession>
<evidence type="ECO:0000313" key="2">
    <source>
        <dbReference type="EMBL" id="GAH38784.1"/>
    </source>
</evidence>
<feature type="non-terminal residue" evidence="2">
    <location>
        <position position="1"/>
    </location>
</feature>
<dbReference type="Gene3D" id="3.40.630.10">
    <property type="entry name" value="Zn peptidases"/>
    <property type="match status" value="1"/>
</dbReference>
<feature type="transmembrane region" description="Helical" evidence="1">
    <location>
        <begin position="75"/>
        <end position="95"/>
    </location>
</feature>
<sequence length="108" mass="11892">YYLEQGGEIPIVGFTPDGDYPVVNSEKGIIFFDAIKVFRNTHSSITIKYIKGGLFLGIVENLSSGFISSNYKSGISLLFLVLVLLFSPKGLLSIFQKGNLLRKGKSKK</sequence>
<evidence type="ECO:0000256" key="1">
    <source>
        <dbReference type="SAM" id="Phobius"/>
    </source>
</evidence>
<gene>
    <name evidence="2" type="ORF">S03H2_20649</name>
</gene>